<evidence type="ECO:0000313" key="1">
    <source>
        <dbReference type="EMBL" id="NLV12385.1"/>
    </source>
</evidence>
<protein>
    <recommendedName>
        <fullName evidence="3">Apea-like HEPN domain-containing protein</fullName>
    </recommendedName>
</protein>
<dbReference type="EMBL" id="WOWA01000003">
    <property type="protein sequence ID" value="NLV12385.1"/>
    <property type="molecule type" value="Genomic_DNA"/>
</dbReference>
<evidence type="ECO:0000313" key="2">
    <source>
        <dbReference type="Proteomes" id="UP000641625"/>
    </source>
</evidence>
<dbReference type="Proteomes" id="UP000641625">
    <property type="component" value="Unassembled WGS sequence"/>
</dbReference>
<sequence>MNNNLLITIHKVRTQISVYGTNIHDRRIQINNVKMTGNNKPEWEQVKENYSKYLEESKGGTGISIGEVDTGYPLRDAILQDMSVSVMRPQTARDCLITGNNEMPRMDELPPDMLVKISAEMSNILQVAITQDHLDLWECTYNLLENNSGGDDEFISADIWFNMQKLFDLVLCSSSSVGNTRKEKVLSQTDFIAGYLAYPILEGLLKRLCSNDLMEDGTVKTSGKVYNLSDGSYYDSDDSCNSLTDILYHFETEIADEALSGELERHREYIAKFGGDNVNQNSAYGLIYRWRNSIVHGQNQADVQYGISLNIICMIVWHYFDANKRIAGDWSA</sequence>
<dbReference type="AlphaFoldDB" id="A0A847UFM4"/>
<name>A0A847UFM4_HALAR</name>
<gene>
    <name evidence="1" type="ORF">GOC77_03715</name>
</gene>
<evidence type="ECO:0008006" key="3">
    <source>
        <dbReference type="Google" id="ProtNLM"/>
    </source>
</evidence>
<dbReference type="RefSeq" id="WP_170096014.1">
    <property type="nucleotide sequence ID" value="NZ_WOWA01000003.1"/>
</dbReference>
<proteinExistence type="predicted"/>
<organism evidence="1 2">
    <name type="scientific">Haloarcula argentinensis</name>
    <dbReference type="NCBI Taxonomy" id="43776"/>
    <lineage>
        <taxon>Archaea</taxon>
        <taxon>Methanobacteriati</taxon>
        <taxon>Methanobacteriota</taxon>
        <taxon>Stenosarchaea group</taxon>
        <taxon>Halobacteria</taxon>
        <taxon>Halobacteriales</taxon>
        <taxon>Haloarculaceae</taxon>
        <taxon>Haloarcula</taxon>
    </lineage>
</organism>
<reference evidence="1" key="1">
    <citation type="submission" date="2019-12" db="EMBL/GenBank/DDBJ databases">
        <title>Whole genome sequencing of Haloarcula argentinensis strain pws5.</title>
        <authorList>
            <person name="Verma D.K."/>
            <person name="Gopal K."/>
            <person name="Prasad E.S."/>
        </authorList>
    </citation>
    <scope>NUCLEOTIDE SEQUENCE</scope>
    <source>
        <strain evidence="1">Pws5</strain>
    </source>
</reference>
<comment type="caution">
    <text evidence="1">The sequence shown here is derived from an EMBL/GenBank/DDBJ whole genome shotgun (WGS) entry which is preliminary data.</text>
</comment>
<accession>A0A847UFM4</accession>